<dbReference type="InterPro" id="IPR044068">
    <property type="entry name" value="CB"/>
</dbReference>
<comment type="similarity">
    <text evidence="1">Belongs to the 'phage' integrase family.</text>
</comment>
<dbReference type="InterPro" id="IPR025166">
    <property type="entry name" value="Integrase_DNA_bind_dom"/>
</dbReference>
<dbReference type="PANTHER" id="PTHR30629">
    <property type="entry name" value="PROPHAGE INTEGRASE"/>
    <property type="match status" value="1"/>
</dbReference>
<dbReference type="GO" id="GO:0006310">
    <property type="term" value="P:DNA recombination"/>
    <property type="evidence" value="ECO:0007669"/>
    <property type="project" value="UniProtKB-KW"/>
</dbReference>
<dbReference type="RefSeq" id="WP_319613458.1">
    <property type="nucleotide sequence ID" value="NZ_JAWXYB010000018.1"/>
</dbReference>
<keyword evidence="9" id="KW-1185">Reference proteome</keyword>
<dbReference type="InterPro" id="IPR038488">
    <property type="entry name" value="Integrase_DNA-bd_sf"/>
</dbReference>
<dbReference type="SUPFAM" id="SSF56349">
    <property type="entry name" value="DNA breaking-rejoining enzymes"/>
    <property type="match status" value="1"/>
</dbReference>
<evidence type="ECO:0000313" key="9">
    <source>
        <dbReference type="Proteomes" id="UP001279553"/>
    </source>
</evidence>
<evidence type="ECO:0000256" key="2">
    <source>
        <dbReference type="ARBA" id="ARBA00022908"/>
    </source>
</evidence>
<dbReference type="EMBL" id="JAWXYB010000018">
    <property type="protein sequence ID" value="MDX5930513.1"/>
    <property type="molecule type" value="Genomic_DNA"/>
</dbReference>
<name>A0AAW9DQ10_ACIAO</name>
<dbReference type="PANTHER" id="PTHR30629:SF2">
    <property type="entry name" value="PROPHAGE INTEGRASE INTS-RELATED"/>
    <property type="match status" value="1"/>
</dbReference>
<dbReference type="InterPro" id="IPR050808">
    <property type="entry name" value="Phage_Integrase"/>
</dbReference>
<evidence type="ECO:0000256" key="1">
    <source>
        <dbReference type="ARBA" id="ARBA00008857"/>
    </source>
</evidence>
<dbReference type="Gene3D" id="1.10.443.10">
    <property type="entry name" value="Intergrase catalytic core"/>
    <property type="match status" value="1"/>
</dbReference>
<feature type="domain" description="Core-binding (CB)" evidence="7">
    <location>
        <begin position="101"/>
        <end position="182"/>
    </location>
</feature>
<dbReference type="AlphaFoldDB" id="A0AAW9DQ10"/>
<evidence type="ECO:0000259" key="6">
    <source>
        <dbReference type="PROSITE" id="PS51898"/>
    </source>
</evidence>
<accession>A0AAW9DQ10</accession>
<evidence type="ECO:0000259" key="7">
    <source>
        <dbReference type="PROSITE" id="PS51900"/>
    </source>
</evidence>
<dbReference type="InterPro" id="IPR010998">
    <property type="entry name" value="Integrase_recombinase_N"/>
</dbReference>
<comment type="caution">
    <text evidence="8">The sequence shown here is derived from an EMBL/GenBank/DDBJ whole genome shotgun (WGS) entry which is preliminary data.</text>
</comment>
<reference evidence="8 9" key="1">
    <citation type="submission" date="2023-11" db="EMBL/GenBank/DDBJ databases">
        <title>MicrobeMod: A computational toolkit for identifying prokaryotic methylation and restriction-modification with nanopore sequencing.</title>
        <authorList>
            <person name="Crits-Christoph A."/>
            <person name="Kang S.C."/>
            <person name="Lee H."/>
            <person name="Ostrov N."/>
        </authorList>
    </citation>
    <scope>NUCLEOTIDE SEQUENCE [LARGE SCALE GENOMIC DNA]</scope>
    <source>
        <strain evidence="8 9">DSMZ 700</strain>
    </source>
</reference>
<evidence type="ECO:0000256" key="5">
    <source>
        <dbReference type="PROSITE-ProRule" id="PRU01248"/>
    </source>
</evidence>
<dbReference type="Proteomes" id="UP001279553">
    <property type="component" value="Unassembled WGS sequence"/>
</dbReference>
<dbReference type="InterPro" id="IPR011010">
    <property type="entry name" value="DNA_brk_join_enz"/>
</dbReference>
<dbReference type="GO" id="GO:0015074">
    <property type="term" value="P:DNA integration"/>
    <property type="evidence" value="ECO:0007669"/>
    <property type="project" value="UniProtKB-KW"/>
</dbReference>
<dbReference type="InterPro" id="IPR053876">
    <property type="entry name" value="Phage_int_M"/>
</dbReference>
<evidence type="ECO:0000256" key="3">
    <source>
        <dbReference type="ARBA" id="ARBA00023125"/>
    </source>
</evidence>
<protein>
    <submittedName>
        <fullName evidence="8">Integrase arm-type DNA-binding domain-containing protein</fullName>
    </submittedName>
</protein>
<dbReference type="InterPro" id="IPR002104">
    <property type="entry name" value="Integrase_catalytic"/>
</dbReference>
<keyword evidence="4" id="KW-0233">DNA recombination</keyword>
<dbReference type="GO" id="GO:0003677">
    <property type="term" value="F:DNA binding"/>
    <property type="evidence" value="ECO:0007669"/>
    <property type="project" value="UniProtKB-UniRule"/>
</dbReference>
<proteinExistence type="inferred from homology"/>
<dbReference type="Gene3D" id="3.30.160.390">
    <property type="entry name" value="Integrase, DNA-binding domain"/>
    <property type="match status" value="1"/>
</dbReference>
<dbReference type="Pfam" id="PF13356">
    <property type="entry name" value="Arm-DNA-bind_3"/>
    <property type="match status" value="1"/>
</dbReference>
<evidence type="ECO:0000313" key="8">
    <source>
        <dbReference type="EMBL" id="MDX5930513.1"/>
    </source>
</evidence>
<evidence type="ECO:0000256" key="4">
    <source>
        <dbReference type="ARBA" id="ARBA00023172"/>
    </source>
</evidence>
<dbReference type="PROSITE" id="PS51898">
    <property type="entry name" value="TYR_RECOMBINASE"/>
    <property type="match status" value="1"/>
</dbReference>
<keyword evidence="2" id="KW-0229">DNA integration</keyword>
<dbReference type="InterPro" id="IPR013762">
    <property type="entry name" value="Integrase-like_cat_sf"/>
</dbReference>
<gene>
    <name evidence="8" type="ORF">SIL87_07030</name>
</gene>
<keyword evidence="3 5" id="KW-0238">DNA-binding</keyword>
<dbReference type="Gene3D" id="1.10.150.130">
    <property type="match status" value="1"/>
</dbReference>
<organism evidence="8 9">
    <name type="scientific">Acidiphilium acidophilum</name>
    <name type="common">Thiobacillus acidophilus</name>
    <dbReference type="NCBI Taxonomy" id="76588"/>
    <lineage>
        <taxon>Bacteria</taxon>
        <taxon>Pseudomonadati</taxon>
        <taxon>Pseudomonadota</taxon>
        <taxon>Alphaproteobacteria</taxon>
        <taxon>Acetobacterales</taxon>
        <taxon>Acidocellaceae</taxon>
        <taxon>Acidiphilium</taxon>
    </lineage>
</organism>
<feature type="domain" description="Tyr recombinase" evidence="6">
    <location>
        <begin position="213"/>
        <end position="401"/>
    </location>
</feature>
<dbReference type="PROSITE" id="PS51900">
    <property type="entry name" value="CB"/>
    <property type="match status" value="1"/>
</dbReference>
<dbReference type="Pfam" id="PF00589">
    <property type="entry name" value="Phage_integrase"/>
    <property type="match status" value="1"/>
</dbReference>
<sequence>MARGPVKRLNALAIAAATGERNIHDGDGLYLRVRKDGSKSWAFRYMLAGKPHWLSLGPLRDVTLAEAREKARLLRNRIRDGYDPLADRRMRKAEIVNQTARTFDAVADQYIAAHAGEWKNAKHAGQWTSTIRAYASPVIGKMPVDAIGLDEVLRVLKPIWETKSETASRLRGRIESVLDYAAVHKWRQGENPARWTGFLDQVLPAKGKIAPAVHHAALPYADLPAFMAALRMKATISGRCLEWLILTAARSGEARGARWSEIGIAKVSIDRGGIKTDVSINVWIIPASRMKAKREHVVPLSPRCMEILAELAAQPHRPDGLIFPGQIAGKPMSDVSISKALHSIQPGHTVHGMRAAFRTWAQEKTEYPGELVEIALAHVNKDRTEAAYKRGPALEKRRHLMETWAQFCAGVPVNQSAEVVEMRRA</sequence>
<dbReference type="CDD" id="cd00801">
    <property type="entry name" value="INT_P4_C"/>
    <property type="match status" value="1"/>
</dbReference>
<dbReference type="Pfam" id="PF22022">
    <property type="entry name" value="Phage_int_M"/>
    <property type="match status" value="1"/>
</dbReference>